<dbReference type="Proteomes" id="UP000299102">
    <property type="component" value="Unassembled WGS sequence"/>
</dbReference>
<gene>
    <name evidence="1" type="ORF">EVAR_8912_1</name>
</gene>
<sequence length="87" mass="9859">MKLLGFLFVIGYRTLKIGRDRISDEGEWATATLIHWRNMYFRECDFSSSQVGHGMAIMAPLHDGPALVQQNGHAMDEKDLHNGDVQL</sequence>
<keyword evidence="2" id="KW-1185">Reference proteome</keyword>
<dbReference type="EMBL" id="BGZK01000111">
    <property type="protein sequence ID" value="GBP19752.1"/>
    <property type="molecule type" value="Genomic_DNA"/>
</dbReference>
<protein>
    <submittedName>
        <fullName evidence="1">Uncharacterized protein</fullName>
    </submittedName>
</protein>
<reference evidence="1 2" key="1">
    <citation type="journal article" date="2019" name="Commun. Biol.">
        <title>The bagworm genome reveals a unique fibroin gene that provides high tensile strength.</title>
        <authorList>
            <person name="Kono N."/>
            <person name="Nakamura H."/>
            <person name="Ohtoshi R."/>
            <person name="Tomita M."/>
            <person name="Numata K."/>
            <person name="Arakawa K."/>
        </authorList>
    </citation>
    <scope>NUCLEOTIDE SEQUENCE [LARGE SCALE GENOMIC DNA]</scope>
</reference>
<name>A0A4C1U0B4_EUMVA</name>
<evidence type="ECO:0000313" key="1">
    <source>
        <dbReference type="EMBL" id="GBP19752.1"/>
    </source>
</evidence>
<evidence type="ECO:0000313" key="2">
    <source>
        <dbReference type="Proteomes" id="UP000299102"/>
    </source>
</evidence>
<accession>A0A4C1U0B4</accession>
<dbReference type="AlphaFoldDB" id="A0A4C1U0B4"/>
<organism evidence="1 2">
    <name type="scientific">Eumeta variegata</name>
    <name type="common">Bagworm moth</name>
    <name type="synonym">Eumeta japonica</name>
    <dbReference type="NCBI Taxonomy" id="151549"/>
    <lineage>
        <taxon>Eukaryota</taxon>
        <taxon>Metazoa</taxon>
        <taxon>Ecdysozoa</taxon>
        <taxon>Arthropoda</taxon>
        <taxon>Hexapoda</taxon>
        <taxon>Insecta</taxon>
        <taxon>Pterygota</taxon>
        <taxon>Neoptera</taxon>
        <taxon>Endopterygota</taxon>
        <taxon>Lepidoptera</taxon>
        <taxon>Glossata</taxon>
        <taxon>Ditrysia</taxon>
        <taxon>Tineoidea</taxon>
        <taxon>Psychidae</taxon>
        <taxon>Oiketicinae</taxon>
        <taxon>Eumeta</taxon>
    </lineage>
</organism>
<proteinExistence type="predicted"/>
<comment type="caution">
    <text evidence="1">The sequence shown here is derived from an EMBL/GenBank/DDBJ whole genome shotgun (WGS) entry which is preliminary data.</text>
</comment>